<dbReference type="Pfam" id="PF13302">
    <property type="entry name" value="Acetyltransf_3"/>
    <property type="match status" value="1"/>
</dbReference>
<dbReference type="GO" id="GO:0016747">
    <property type="term" value="F:acyltransferase activity, transferring groups other than amino-acyl groups"/>
    <property type="evidence" value="ECO:0007669"/>
    <property type="project" value="InterPro"/>
</dbReference>
<dbReference type="EMBL" id="JAWHQM010000001">
    <property type="protein sequence ID" value="KAK5624347.1"/>
    <property type="molecule type" value="Genomic_DNA"/>
</dbReference>
<evidence type="ECO:0000259" key="1">
    <source>
        <dbReference type="PROSITE" id="PS51186"/>
    </source>
</evidence>
<evidence type="ECO:0000313" key="3">
    <source>
        <dbReference type="Proteomes" id="UP001305414"/>
    </source>
</evidence>
<evidence type="ECO:0000313" key="2">
    <source>
        <dbReference type="EMBL" id="KAK5624347.1"/>
    </source>
</evidence>
<dbReference type="SUPFAM" id="SSF55729">
    <property type="entry name" value="Acyl-CoA N-acyltransferases (Nat)"/>
    <property type="match status" value="1"/>
</dbReference>
<dbReference type="Proteomes" id="UP001305414">
    <property type="component" value="Unassembled WGS sequence"/>
</dbReference>
<reference evidence="2 3" key="1">
    <citation type="submission" date="2023-10" db="EMBL/GenBank/DDBJ databases">
        <title>Draft genome sequence of Xylaria bambusicola isolate GMP-LS, the root and basal stem rot pathogen of sugarcane in Indonesia.</title>
        <authorList>
            <person name="Selvaraj P."/>
            <person name="Muralishankar V."/>
            <person name="Muruganantham S."/>
            <person name="Sp S."/>
            <person name="Haryani S."/>
            <person name="Lau K.J.X."/>
            <person name="Naqvi N.I."/>
        </authorList>
    </citation>
    <scope>NUCLEOTIDE SEQUENCE [LARGE SCALE GENOMIC DNA]</scope>
    <source>
        <strain evidence="2">GMP-LS</strain>
    </source>
</reference>
<dbReference type="InterPro" id="IPR016181">
    <property type="entry name" value="Acyl_CoA_acyltransferase"/>
</dbReference>
<gene>
    <name evidence="2" type="ORF">RRF57_000063</name>
</gene>
<sequence length="232" mass="25884">MASKTPTTIIRTTLPRLPLPPPSTRAPILTPRLLLRPLTLSDAEAYYKLRSDATFMAESSLGKPDTSLTETQAALTELSDPERENFFFGLFIAETHELIGDGGIHTVRFSGMGWPEIGYKLAPAHWGKGYATEAMRAVLDAWWELPREEVEVRVHAETVEFLQPQNRAEGEKEGGLARERVSAEIATYNEGSRNVLSKLGFEHFGTWEEPDTQLHRLGQPLEIGHYVLSSPS</sequence>
<feature type="domain" description="N-acetyltransferase" evidence="1">
    <location>
        <begin position="33"/>
        <end position="222"/>
    </location>
</feature>
<dbReference type="InterPro" id="IPR051531">
    <property type="entry name" value="N-acetyltransferase"/>
</dbReference>
<dbReference type="PROSITE" id="PS51186">
    <property type="entry name" value="GNAT"/>
    <property type="match status" value="1"/>
</dbReference>
<dbReference type="AlphaFoldDB" id="A0AAN7YZ93"/>
<keyword evidence="3" id="KW-1185">Reference proteome</keyword>
<dbReference type="InterPro" id="IPR000182">
    <property type="entry name" value="GNAT_dom"/>
</dbReference>
<dbReference type="Gene3D" id="3.40.630.30">
    <property type="match status" value="1"/>
</dbReference>
<dbReference type="PANTHER" id="PTHR43792">
    <property type="entry name" value="GNAT FAMILY, PUTATIVE (AFU_ORTHOLOGUE AFUA_3G00765)-RELATED-RELATED"/>
    <property type="match status" value="1"/>
</dbReference>
<proteinExistence type="predicted"/>
<accession>A0AAN7YZ93</accession>
<dbReference type="PANTHER" id="PTHR43792:SF1">
    <property type="entry name" value="N-ACETYLTRANSFERASE DOMAIN-CONTAINING PROTEIN"/>
    <property type="match status" value="1"/>
</dbReference>
<protein>
    <recommendedName>
        <fullName evidence="1">N-acetyltransferase domain-containing protein</fullName>
    </recommendedName>
</protein>
<name>A0AAN7YZ93_9PEZI</name>
<organism evidence="2 3">
    <name type="scientific">Xylaria bambusicola</name>
    <dbReference type="NCBI Taxonomy" id="326684"/>
    <lineage>
        <taxon>Eukaryota</taxon>
        <taxon>Fungi</taxon>
        <taxon>Dikarya</taxon>
        <taxon>Ascomycota</taxon>
        <taxon>Pezizomycotina</taxon>
        <taxon>Sordariomycetes</taxon>
        <taxon>Xylariomycetidae</taxon>
        <taxon>Xylariales</taxon>
        <taxon>Xylariaceae</taxon>
        <taxon>Xylaria</taxon>
    </lineage>
</organism>
<comment type="caution">
    <text evidence="2">The sequence shown here is derived from an EMBL/GenBank/DDBJ whole genome shotgun (WGS) entry which is preliminary data.</text>
</comment>